<dbReference type="Pfam" id="PF01915">
    <property type="entry name" value="Glyco_hydro_3_C"/>
    <property type="match status" value="1"/>
</dbReference>
<dbReference type="GO" id="GO:0005975">
    <property type="term" value="P:carbohydrate metabolic process"/>
    <property type="evidence" value="ECO:0007669"/>
    <property type="project" value="InterPro"/>
</dbReference>
<dbReference type="Gene3D" id="2.60.40.10">
    <property type="entry name" value="Immunoglobulins"/>
    <property type="match status" value="1"/>
</dbReference>
<dbReference type="InterPro" id="IPR036881">
    <property type="entry name" value="Glyco_hydro_3_C_sf"/>
</dbReference>
<dbReference type="InterPro" id="IPR002772">
    <property type="entry name" value="Glyco_hydro_3_C"/>
</dbReference>
<evidence type="ECO:0000313" key="6">
    <source>
        <dbReference type="Proteomes" id="UP000824048"/>
    </source>
</evidence>
<feature type="domain" description="Fibronectin type III-like" evidence="4">
    <location>
        <begin position="433"/>
        <end position="511"/>
    </location>
</feature>
<protein>
    <submittedName>
        <fullName evidence="5">Glycoside hydrolase family 3 C-terminal domain-containing protein</fullName>
    </submittedName>
</protein>
<evidence type="ECO:0000259" key="4">
    <source>
        <dbReference type="SMART" id="SM01217"/>
    </source>
</evidence>
<keyword evidence="2 5" id="KW-0378">Hydrolase</keyword>
<gene>
    <name evidence="5" type="ORF">H9811_06680</name>
</gene>
<dbReference type="PRINTS" id="PR00133">
    <property type="entry name" value="GLHYDRLASE3"/>
</dbReference>
<dbReference type="AlphaFoldDB" id="A0A9D2EQV6"/>
<organism evidence="5 6">
    <name type="scientific">Candidatus Gemmiger excrementigallinarum</name>
    <dbReference type="NCBI Taxonomy" id="2838609"/>
    <lineage>
        <taxon>Bacteria</taxon>
        <taxon>Bacillati</taxon>
        <taxon>Bacillota</taxon>
        <taxon>Clostridia</taxon>
        <taxon>Eubacteriales</taxon>
        <taxon>Gemmiger</taxon>
    </lineage>
</organism>
<dbReference type="GO" id="GO:0004553">
    <property type="term" value="F:hydrolase activity, hydrolyzing O-glycosyl compounds"/>
    <property type="evidence" value="ECO:0007669"/>
    <property type="project" value="InterPro"/>
</dbReference>
<evidence type="ECO:0000313" key="5">
    <source>
        <dbReference type="EMBL" id="HIZ42229.1"/>
    </source>
</evidence>
<evidence type="ECO:0000256" key="2">
    <source>
        <dbReference type="ARBA" id="ARBA00022801"/>
    </source>
</evidence>
<dbReference type="InterPro" id="IPR026891">
    <property type="entry name" value="Fn3-like"/>
</dbReference>
<dbReference type="Gene3D" id="3.20.20.300">
    <property type="entry name" value="Glycoside hydrolase, family 3, N-terminal domain"/>
    <property type="match status" value="1"/>
</dbReference>
<dbReference type="InterPro" id="IPR050288">
    <property type="entry name" value="Cellulose_deg_GH3"/>
</dbReference>
<reference evidence="5" key="1">
    <citation type="journal article" date="2021" name="PeerJ">
        <title>Extensive microbial diversity within the chicken gut microbiome revealed by metagenomics and culture.</title>
        <authorList>
            <person name="Gilroy R."/>
            <person name="Ravi A."/>
            <person name="Getino M."/>
            <person name="Pursley I."/>
            <person name="Horton D.L."/>
            <person name="Alikhan N.F."/>
            <person name="Baker D."/>
            <person name="Gharbi K."/>
            <person name="Hall N."/>
            <person name="Watson M."/>
            <person name="Adriaenssens E.M."/>
            <person name="Foster-Nyarko E."/>
            <person name="Jarju S."/>
            <person name="Secka A."/>
            <person name="Antonio M."/>
            <person name="Oren A."/>
            <person name="Chaudhuri R.R."/>
            <person name="La Ragione R."/>
            <person name="Hildebrand F."/>
            <person name="Pallen M.J."/>
        </authorList>
    </citation>
    <scope>NUCLEOTIDE SEQUENCE</scope>
    <source>
        <strain evidence="5">ChiSxjej1B13-11774</strain>
    </source>
</reference>
<evidence type="ECO:0000256" key="1">
    <source>
        <dbReference type="ARBA" id="ARBA00005336"/>
    </source>
</evidence>
<dbReference type="Pfam" id="PF00933">
    <property type="entry name" value="Glyco_hydro_3"/>
    <property type="match status" value="1"/>
</dbReference>
<dbReference type="InterPro" id="IPR036962">
    <property type="entry name" value="Glyco_hydro_3_N_sf"/>
</dbReference>
<comment type="similarity">
    <text evidence="1">Belongs to the glycosyl hydrolase 3 family.</text>
</comment>
<dbReference type="InterPro" id="IPR013783">
    <property type="entry name" value="Ig-like_fold"/>
</dbReference>
<proteinExistence type="inferred from homology"/>
<dbReference type="EMBL" id="DXBP01000044">
    <property type="protein sequence ID" value="HIZ42229.1"/>
    <property type="molecule type" value="Genomic_DNA"/>
</dbReference>
<dbReference type="Gene3D" id="3.40.50.1700">
    <property type="entry name" value="Glycoside hydrolase family 3 C-terminal domain"/>
    <property type="match status" value="1"/>
</dbReference>
<evidence type="ECO:0000256" key="3">
    <source>
        <dbReference type="SAM" id="Phobius"/>
    </source>
</evidence>
<dbReference type="InterPro" id="IPR001764">
    <property type="entry name" value="Glyco_hydro_3_N"/>
</dbReference>
<dbReference type="Pfam" id="PF14310">
    <property type="entry name" value="Fn3-like"/>
    <property type="match status" value="1"/>
</dbReference>
<dbReference type="InterPro" id="IPR017853">
    <property type="entry name" value="GH"/>
</dbReference>
<reference evidence="5" key="2">
    <citation type="submission" date="2021-04" db="EMBL/GenBank/DDBJ databases">
        <authorList>
            <person name="Gilroy R."/>
        </authorList>
    </citation>
    <scope>NUCLEOTIDE SEQUENCE</scope>
    <source>
        <strain evidence="5">ChiSxjej1B13-11774</strain>
    </source>
</reference>
<dbReference type="PANTHER" id="PTHR42715">
    <property type="entry name" value="BETA-GLUCOSIDASE"/>
    <property type="match status" value="1"/>
</dbReference>
<feature type="transmembrane region" description="Helical" evidence="3">
    <location>
        <begin position="1029"/>
        <end position="1053"/>
    </location>
</feature>
<dbReference type="Proteomes" id="UP000824048">
    <property type="component" value="Unassembled WGS sequence"/>
</dbReference>
<name>A0A9D2EQV6_9FIRM</name>
<dbReference type="SUPFAM" id="SSF51445">
    <property type="entry name" value="(Trans)glycosidases"/>
    <property type="match status" value="1"/>
</dbReference>
<keyword evidence="3" id="KW-0812">Transmembrane</keyword>
<dbReference type="SUPFAM" id="SSF52279">
    <property type="entry name" value="Beta-D-glucan exohydrolase, C-terminal domain"/>
    <property type="match status" value="1"/>
</dbReference>
<accession>A0A9D2EQV6</accession>
<keyword evidence="3" id="KW-0472">Membrane</keyword>
<dbReference type="SMART" id="SM01217">
    <property type="entry name" value="Fn3_like"/>
    <property type="match status" value="1"/>
</dbReference>
<comment type="caution">
    <text evidence="5">The sequence shown here is derived from an EMBL/GenBank/DDBJ whole genome shotgun (WGS) entry which is preliminary data.</text>
</comment>
<dbReference type="PANTHER" id="PTHR42715:SF10">
    <property type="entry name" value="BETA-GLUCOSIDASE"/>
    <property type="match status" value="1"/>
</dbReference>
<keyword evidence="3" id="KW-1133">Transmembrane helix</keyword>
<sequence>MKYKLQRKLLTVISMLLAGVLVLATLITGENADAINGTLGTKTFEVIETGEANEDTEYYKSDFSSVGELRAAGKATAAEVLGEGMVLLKNDNNALPLTTGSNLSLVGVTAYDPVYGGTGSGTISVNDAVGFVDSLTKAGFNVNPTLQAAYTSEDWAQYKRGSEGKFGTTTLMIHEAPWTVVDEAAGSSFAQYGDAAIFVVGRVGGEGYDLIGVGGDGIDNGDGLGPDYLGLNENELSVLEGLKAKKAAGEIKKIIVVINYAGMIEGDFLADPDIDAALWVGAMGVGGDAVGQVLSGTVSPSGRLPDTMWVDNAKNPVNVNFGRWIYENADELGVPNELGTGQYPATTLAGYVVYQEGMYLGYRYTETRYEDLVLGTANVGDYDYASVVARPFGYGLSYAEFALSDMSVQKNGDREYNVTVTVTNTSDTYSGKCSVPVYISKPYGEYAKTNSIQVPSVELVDFGKTQILAPGESETLTIPVDEKYFASYDSYGAKGYVLMDGDYYLAVGGDAHEAVNNVLAAKKANGVAVDESKMVGGTGDASLVQKFTLSFNKDKYAFSDAVSSLDGVTNVQVTNLFDFADINLYEGRGDNSVEYYSRDNWNAVSFDIVNGHATLTMTEQMAKDIYAQLPEQTGKYNNAAGVPAQYQQPIPQDDGEYPAYGVDAGLKLIDMRYDDQGNEISFNDPIWDTFMDQLTWEDTVALVSSGFHMTEPVESVAKPQTKDENGPNGFGGWAFKAGYYTGQNGLAYRNAAAEGFVDSEGNVTQQADPEGFNMMTGFPANGILAATFNRELAAKAGNIIGNDGIWAGASGLYGIGLNIHRSPYAGRTCEYFSECGTLTGMMGAAECAAIEEKGVHVYNKHCALNDQETNRHGVCTWVNEQTIREIYLRAFELPIVEGGAFNTMASFSRFGVQAGAACSALGTDFLRGECGMKGIIVTDAYGDMDGSQDCDPYFEQVYGVLVGGSDLPDGSTPKTDGHFNRFETGYSQMAWAMRQSAKRICYQTAWSNAMNGISSTTQIVSVTPWWQSALYTADGVFLALFAIGLVWTGAALYQEGKKRSKDKTMK</sequence>